<evidence type="ECO:0000313" key="2">
    <source>
        <dbReference type="EMBL" id="ALJ26901.1"/>
    </source>
</evidence>
<gene>
    <name evidence="2" type="ORF">AOT14_04510</name>
</gene>
<proteinExistence type="predicted"/>
<dbReference type="Proteomes" id="UP000061010">
    <property type="component" value="Chromosome"/>
</dbReference>
<dbReference type="EMBL" id="CP012900">
    <property type="protein sequence ID" value="ALJ26901.1"/>
    <property type="molecule type" value="Genomic_DNA"/>
</dbReference>
<feature type="domain" description="DUF4350" evidence="1">
    <location>
        <begin position="47"/>
        <end position="206"/>
    </location>
</feature>
<dbReference type="SUPFAM" id="SSF52317">
    <property type="entry name" value="Class I glutamine amidotransferase-like"/>
    <property type="match status" value="1"/>
</dbReference>
<dbReference type="KEGG" id="sacz:AOT14_04510"/>
<evidence type="ECO:0000313" key="3">
    <source>
        <dbReference type="Proteomes" id="UP000061010"/>
    </source>
</evidence>
<dbReference type="Pfam" id="PF14258">
    <property type="entry name" value="DUF4350"/>
    <property type="match status" value="1"/>
</dbReference>
<accession>A0A0S1AVQ8</accession>
<dbReference type="RefSeq" id="WP_054668557.1">
    <property type="nucleotide sequence ID" value="NZ_JAMHDZ010000008.1"/>
</dbReference>
<evidence type="ECO:0000259" key="1">
    <source>
        <dbReference type="Pfam" id="PF14258"/>
    </source>
</evidence>
<dbReference type="AlphaFoldDB" id="A0A0S1AVQ8"/>
<dbReference type="CDD" id="cd03143">
    <property type="entry name" value="A4_beta-galactosidase_middle_domain"/>
    <property type="match status" value="1"/>
</dbReference>
<dbReference type="OrthoDB" id="6638317at2"/>
<sequence length="381" mass="43215">MSARVRNALIALAVLLLAGLAVMWFLRSHQRVCQPATLPAYGEPTFNPLFALREALRRDGVDAETRRTLDLAGMQLQPRDTVLLLDDPRQLTPAQVEQLVEWVEYGGHLLLRMPAADEALDGEQTLFGRFGIAPGKVAPRCQPWHVPGQEEHQEFCAGPRFTLGEHARVERRWGDAIDATLAYARLRYGSGRVDVLADMDFLRNGRDTQDTGLRGLPHRDLARLVLAPNYGKGRMHLVYAAEAPSLWRIVLQRGWPIWLPLLLALLAWLWMRSQRFGPLQPSPRQERRSLLEHVRASGEHLHRYGKSPLLYDAVRQSFLARLRRRAPLAAALAGDAQLQAIADHLRWPLERVRLALQLPPSRDDAALRERIALLIQMRNQL</sequence>
<protein>
    <recommendedName>
        <fullName evidence="1">DUF4350 domain-containing protein</fullName>
    </recommendedName>
</protein>
<dbReference type="InterPro" id="IPR025646">
    <property type="entry name" value="DUF4350"/>
</dbReference>
<organism evidence="2 3">
    <name type="scientific">Stenotrophomonas acidaminiphila</name>
    <dbReference type="NCBI Taxonomy" id="128780"/>
    <lineage>
        <taxon>Bacteria</taxon>
        <taxon>Pseudomonadati</taxon>
        <taxon>Pseudomonadota</taxon>
        <taxon>Gammaproteobacteria</taxon>
        <taxon>Lysobacterales</taxon>
        <taxon>Lysobacteraceae</taxon>
        <taxon>Stenotrophomonas</taxon>
    </lineage>
</organism>
<dbReference type="PATRIC" id="fig|128780.6.peg.461"/>
<keyword evidence="3" id="KW-1185">Reference proteome</keyword>
<reference evidence="2 3" key="1">
    <citation type="journal article" date="2015" name="Genome Announc.">
        <title>Complete Genome Sequencing of Stenotrophomonas acidaminiphila ZAC14D2_NAIMI4_2, a Multidrug-Resistant Strain Isolated from Sediments of a Polluted River in Mexico, Uncovers New Antibiotic Resistance Genes and a Novel Class-II Lasso Peptide Biosynthesis Gene Cluster.</title>
        <authorList>
            <person name="Vinuesa P."/>
            <person name="Ochoa-Sanchez L.E."/>
        </authorList>
    </citation>
    <scope>NUCLEOTIDE SEQUENCE [LARGE SCALE GENOMIC DNA]</scope>
    <source>
        <strain evidence="2 3">ZAC14D2_NAIMI4_2</strain>
    </source>
</reference>
<name>A0A0S1AVQ8_9GAMM</name>
<dbReference type="InterPro" id="IPR029062">
    <property type="entry name" value="Class_I_gatase-like"/>
</dbReference>